<evidence type="ECO:0000313" key="1">
    <source>
        <dbReference type="EMBL" id="KFO22776.1"/>
    </source>
</evidence>
<dbReference type="EMBL" id="KN123950">
    <property type="protein sequence ID" value="KFO22776.1"/>
    <property type="molecule type" value="Genomic_DNA"/>
</dbReference>
<organism evidence="1 2">
    <name type="scientific">Fukomys damarensis</name>
    <name type="common">Damaraland mole rat</name>
    <name type="synonym">Cryptomys damarensis</name>
    <dbReference type="NCBI Taxonomy" id="885580"/>
    <lineage>
        <taxon>Eukaryota</taxon>
        <taxon>Metazoa</taxon>
        <taxon>Chordata</taxon>
        <taxon>Craniata</taxon>
        <taxon>Vertebrata</taxon>
        <taxon>Euteleostomi</taxon>
        <taxon>Mammalia</taxon>
        <taxon>Eutheria</taxon>
        <taxon>Euarchontoglires</taxon>
        <taxon>Glires</taxon>
        <taxon>Rodentia</taxon>
        <taxon>Hystricomorpha</taxon>
        <taxon>Bathyergidae</taxon>
        <taxon>Fukomys</taxon>
    </lineage>
</organism>
<reference evidence="1 2" key="1">
    <citation type="submission" date="2013-11" db="EMBL/GenBank/DDBJ databases">
        <title>The Damaraland mole rat (Fukomys damarensis) genome and evolution of African mole rats.</title>
        <authorList>
            <person name="Gladyshev V.N."/>
            <person name="Fang X."/>
        </authorList>
    </citation>
    <scope>NUCLEOTIDE SEQUENCE [LARGE SCALE GENOMIC DNA]</scope>
    <source>
        <tissue evidence="1">Liver</tissue>
    </source>
</reference>
<proteinExistence type="predicted"/>
<dbReference type="AlphaFoldDB" id="A0A091DJ29"/>
<keyword evidence="2" id="KW-1185">Reference proteome</keyword>
<name>A0A091DJ29_FUKDA</name>
<gene>
    <name evidence="1" type="ORF">H920_15859</name>
</gene>
<dbReference type="SUPFAM" id="SSF50814">
    <property type="entry name" value="Lipocalins"/>
    <property type="match status" value="1"/>
</dbReference>
<dbReference type="Gene3D" id="2.40.128.20">
    <property type="match status" value="1"/>
</dbReference>
<dbReference type="Proteomes" id="UP000028990">
    <property type="component" value="Unassembled WGS sequence"/>
</dbReference>
<dbReference type="eggNOG" id="ENOG502TDZD">
    <property type="taxonomic scope" value="Eukaryota"/>
</dbReference>
<dbReference type="InterPro" id="IPR012674">
    <property type="entry name" value="Calycin"/>
</dbReference>
<evidence type="ECO:0000313" key="2">
    <source>
        <dbReference type="Proteomes" id="UP000028990"/>
    </source>
</evidence>
<sequence>MRGYFRELHCQDGCKNISIRFYIKKEGVCQEFTVVGVKDEASGDYFTDCEYGML</sequence>
<accession>A0A091DJ29</accession>
<protein>
    <submittedName>
        <fullName evidence="1">Uncharacterized protein</fullName>
    </submittedName>
</protein>